<dbReference type="InterPro" id="IPR050490">
    <property type="entry name" value="Bact_solute-bd_prot1"/>
</dbReference>
<protein>
    <submittedName>
        <fullName evidence="5">Carbohydrate ABC transporter substrate-binding protein, CUT1 family (TC 3.A.1.1.-)</fullName>
    </submittedName>
</protein>
<dbReference type="InterPro" id="IPR006059">
    <property type="entry name" value="SBP"/>
</dbReference>
<evidence type="ECO:0000256" key="2">
    <source>
        <dbReference type="ARBA" id="ARBA00008520"/>
    </source>
</evidence>
<comment type="similarity">
    <text evidence="2">Belongs to the bacterial solute-binding protein 1 family.</text>
</comment>
<dbReference type="EMBL" id="FOVR01000003">
    <property type="protein sequence ID" value="SFO16654.1"/>
    <property type="molecule type" value="Genomic_DNA"/>
</dbReference>
<sequence length="430" mass="46827">MQLKLSGRIAGLLCGVAMAGLLPMSASADDTKIITSWDLQTQERTVATIRDAADRFEAANPGFKVEDVHIANDAYKTKLKIAFGANEAPCVFTSWGGGPLREYIKAGNVTNLTPYLQKNKEFADRFLPASFSPAKYDGDVYGLPVMGTSVAVIIYNKAIFEKFDIKPPKTWAELMDVVETLNEHKIAPFALANKAKWPGSMFFVYLADRIGGPDVFQKAADREPGGSFEDPTFIKAGKLLQDLVKAGGFARGYNGLDYDIGGSRRLLYSGRAAMELMGSWEFGSIENENPDFAKNVGFFTFPAVEGGKGDPNNAIGTMGDNYISINSACPYQDKAFELLMYSTDDTAAKLKMEDNKILPIKDAEVEDPYLAEVMDAVAKAPSIQLWYDQELAPSLAEIHKDTTQQLLGLSITPEEAAAKMEAAAKELAGK</sequence>
<feature type="signal peptide" evidence="4">
    <location>
        <begin position="1"/>
        <end position="28"/>
    </location>
</feature>
<gene>
    <name evidence="5" type="ORF">SAMN04488056_103411</name>
</gene>
<accession>A0A1I5EYS0</accession>
<evidence type="ECO:0000313" key="5">
    <source>
        <dbReference type="EMBL" id="SFO16654.1"/>
    </source>
</evidence>
<dbReference type="Gene3D" id="3.40.190.10">
    <property type="entry name" value="Periplasmic binding protein-like II"/>
    <property type="match status" value="2"/>
</dbReference>
<evidence type="ECO:0000313" key="6">
    <source>
        <dbReference type="Proteomes" id="UP000199236"/>
    </source>
</evidence>
<dbReference type="PANTHER" id="PTHR43649">
    <property type="entry name" value="ARABINOSE-BINDING PROTEIN-RELATED"/>
    <property type="match status" value="1"/>
</dbReference>
<evidence type="ECO:0000256" key="1">
    <source>
        <dbReference type="ARBA" id="ARBA00004418"/>
    </source>
</evidence>
<keyword evidence="3" id="KW-0574">Periplasm</keyword>
<organism evidence="5 6">
    <name type="scientific">Cohaesibacter marisflavi</name>
    <dbReference type="NCBI Taxonomy" id="655353"/>
    <lineage>
        <taxon>Bacteria</taxon>
        <taxon>Pseudomonadati</taxon>
        <taxon>Pseudomonadota</taxon>
        <taxon>Alphaproteobacteria</taxon>
        <taxon>Hyphomicrobiales</taxon>
        <taxon>Cohaesibacteraceae</taxon>
    </lineage>
</organism>
<feature type="chain" id="PRO_5011762453" evidence="4">
    <location>
        <begin position="29"/>
        <end position="430"/>
    </location>
</feature>
<reference evidence="5 6" key="1">
    <citation type="submission" date="2016-10" db="EMBL/GenBank/DDBJ databases">
        <authorList>
            <person name="de Groot N.N."/>
        </authorList>
    </citation>
    <scope>NUCLEOTIDE SEQUENCE [LARGE SCALE GENOMIC DNA]</scope>
    <source>
        <strain evidence="5 6">CGMCC 1.9157</strain>
    </source>
</reference>
<dbReference type="AlphaFoldDB" id="A0A1I5EYS0"/>
<name>A0A1I5EYS0_9HYPH</name>
<dbReference type="GO" id="GO:0042597">
    <property type="term" value="C:periplasmic space"/>
    <property type="evidence" value="ECO:0007669"/>
    <property type="project" value="UniProtKB-SubCell"/>
</dbReference>
<evidence type="ECO:0000256" key="3">
    <source>
        <dbReference type="ARBA" id="ARBA00022764"/>
    </source>
</evidence>
<dbReference type="SUPFAM" id="SSF53850">
    <property type="entry name" value="Periplasmic binding protein-like II"/>
    <property type="match status" value="1"/>
</dbReference>
<dbReference type="STRING" id="655353.SAMN04488056_103411"/>
<keyword evidence="4" id="KW-0732">Signal</keyword>
<dbReference type="RefSeq" id="WP_210186701.1">
    <property type="nucleotide sequence ID" value="NZ_FOVR01000003.1"/>
</dbReference>
<dbReference type="Proteomes" id="UP000199236">
    <property type="component" value="Unassembled WGS sequence"/>
</dbReference>
<dbReference type="Pfam" id="PF01547">
    <property type="entry name" value="SBP_bac_1"/>
    <property type="match status" value="1"/>
</dbReference>
<evidence type="ECO:0000256" key="4">
    <source>
        <dbReference type="SAM" id="SignalP"/>
    </source>
</evidence>
<dbReference type="PANTHER" id="PTHR43649:SF14">
    <property type="entry name" value="BLR3389 PROTEIN"/>
    <property type="match status" value="1"/>
</dbReference>
<keyword evidence="6" id="KW-1185">Reference proteome</keyword>
<comment type="subcellular location">
    <subcellularLocation>
        <location evidence="1">Periplasm</location>
    </subcellularLocation>
</comment>
<proteinExistence type="inferred from homology"/>